<feature type="active site" description="Proton acceptor" evidence="5">
    <location>
        <position position="15"/>
    </location>
</feature>
<keyword evidence="4 7" id="KW-0326">Glycosidase</keyword>
<evidence type="ECO:0000256" key="7">
    <source>
        <dbReference type="RuleBase" id="RU361187"/>
    </source>
</evidence>
<dbReference type="InterPro" id="IPR023296">
    <property type="entry name" value="Glyco_hydro_beta-prop_sf"/>
</dbReference>
<dbReference type="GO" id="GO:0005975">
    <property type="term" value="P:carbohydrate metabolic process"/>
    <property type="evidence" value="ECO:0007669"/>
    <property type="project" value="InterPro"/>
</dbReference>
<dbReference type="InterPro" id="IPR041542">
    <property type="entry name" value="GH43_C2"/>
</dbReference>
<evidence type="ECO:0000256" key="2">
    <source>
        <dbReference type="ARBA" id="ARBA00022729"/>
    </source>
</evidence>
<dbReference type="SUPFAM" id="SSF75005">
    <property type="entry name" value="Arabinanase/levansucrase/invertase"/>
    <property type="match status" value="1"/>
</dbReference>
<dbReference type="AlphaFoldDB" id="A0A8J8WEP1"/>
<dbReference type="OrthoDB" id="2139957at2759"/>
<comment type="similarity">
    <text evidence="1 7">Belongs to the glycosyl hydrolase 43 family.</text>
</comment>
<keyword evidence="3 7" id="KW-0378">Hydrolase</keyword>
<dbReference type="CDD" id="cd18617">
    <property type="entry name" value="GH43_XynB-like"/>
    <property type="match status" value="1"/>
</dbReference>
<dbReference type="InterPro" id="IPR051795">
    <property type="entry name" value="Glycosyl_Hydrlase_43"/>
</dbReference>
<dbReference type="GO" id="GO:0046556">
    <property type="term" value="F:alpha-L-arabinofuranosidase activity"/>
    <property type="evidence" value="ECO:0007669"/>
    <property type="project" value="UniProtKB-EC"/>
</dbReference>
<dbReference type="PANTHER" id="PTHR42812:SF12">
    <property type="entry name" value="BETA-XYLOSIDASE-RELATED"/>
    <property type="match status" value="1"/>
</dbReference>
<dbReference type="Proteomes" id="UP000631181">
    <property type="component" value="Unassembled WGS sequence"/>
</dbReference>
<evidence type="ECO:0000256" key="5">
    <source>
        <dbReference type="PIRSR" id="PIRSR606710-1"/>
    </source>
</evidence>
<evidence type="ECO:0000256" key="3">
    <source>
        <dbReference type="ARBA" id="ARBA00022801"/>
    </source>
</evidence>
<dbReference type="Pfam" id="PF04616">
    <property type="entry name" value="Glyco_hydro_43"/>
    <property type="match status" value="1"/>
</dbReference>
<dbReference type="EC" id="3.2.1.55" evidence="9"/>
<dbReference type="InterPro" id="IPR013320">
    <property type="entry name" value="ConA-like_dom_sf"/>
</dbReference>
<evidence type="ECO:0000256" key="1">
    <source>
        <dbReference type="ARBA" id="ARBA00009865"/>
    </source>
</evidence>
<gene>
    <name evidence="9" type="ORF">PECM_002703</name>
</gene>
<dbReference type="GO" id="GO:0009044">
    <property type="term" value="F:xylan 1,4-beta-xylosidase activity"/>
    <property type="evidence" value="ECO:0007669"/>
    <property type="project" value="UniProtKB-EC"/>
</dbReference>
<dbReference type="EC" id="3.2.1.37" evidence="9"/>
<evidence type="ECO:0000259" key="8">
    <source>
        <dbReference type="Pfam" id="PF17851"/>
    </source>
</evidence>
<accession>A0A8J8WEP1</accession>
<name>A0A8J8WEP1_9EURO</name>
<dbReference type="Pfam" id="PF17851">
    <property type="entry name" value="GH43_C2"/>
    <property type="match status" value="1"/>
</dbReference>
<organism evidence="9 10">
    <name type="scientific">Penicillium ucsense</name>
    <dbReference type="NCBI Taxonomy" id="2839758"/>
    <lineage>
        <taxon>Eukaryota</taxon>
        <taxon>Fungi</taxon>
        <taxon>Dikarya</taxon>
        <taxon>Ascomycota</taxon>
        <taxon>Pezizomycotina</taxon>
        <taxon>Eurotiomycetes</taxon>
        <taxon>Eurotiomycetidae</taxon>
        <taxon>Eurotiales</taxon>
        <taxon>Aspergillaceae</taxon>
        <taxon>Penicillium</taxon>
    </lineage>
</organism>
<keyword evidence="10" id="KW-1185">Reference proteome</keyword>
<evidence type="ECO:0000256" key="4">
    <source>
        <dbReference type="ARBA" id="ARBA00023295"/>
    </source>
</evidence>
<reference evidence="9" key="1">
    <citation type="journal article" date="2020" name="Front. Microbiol.">
        <title>Gene regulatory networks of Penicillium echinulatum 2HH and Penicillium oxalicum 114-2 inferred by a computational biology approach.</title>
        <authorList>
            <person name="Lenz A.R."/>
            <person name="Galan-Vasquez E."/>
            <person name="Balbinot E."/>
            <person name="De Abreu F.P."/>
            <person name="De Oliveira N.S."/>
            <person name="Da Rosa L.O."/>
            <person name="De Avila E Silva S."/>
            <person name="Camassola M."/>
            <person name="Dillon A.J.P."/>
            <person name="Perez-Rueda E."/>
        </authorList>
    </citation>
    <scope>NUCLEOTIDE SEQUENCE</scope>
    <source>
        <strain evidence="9">S1M29</strain>
    </source>
</reference>
<feature type="domain" description="Beta-xylosidase C-terminal Concanavalin A-like" evidence="8">
    <location>
        <begin position="328"/>
        <end position="508"/>
    </location>
</feature>
<dbReference type="SUPFAM" id="SSF49899">
    <property type="entry name" value="Concanavalin A-like lectins/glucanases"/>
    <property type="match status" value="1"/>
</dbReference>
<feature type="active site" description="Proton donor" evidence="5">
    <location>
        <position position="197"/>
    </location>
</feature>
<protein>
    <submittedName>
        <fullName evidence="9">Xylan 1,4-beta-xylosidase/Non-reducing end alpha-L-arabinofuranosidase</fullName>
        <ecNumber evidence="9">3.2.1.37</ecNumber>
        <ecNumber evidence="9">3.2.1.55</ecNumber>
    </submittedName>
</protein>
<dbReference type="EMBL" id="WIWV01000171">
    <property type="protein sequence ID" value="KAF7712502.1"/>
    <property type="molecule type" value="Genomic_DNA"/>
</dbReference>
<dbReference type="PANTHER" id="PTHR42812">
    <property type="entry name" value="BETA-XYLOSIDASE"/>
    <property type="match status" value="1"/>
</dbReference>
<dbReference type="InterPro" id="IPR006710">
    <property type="entry name" value="Glyco_hydro_43"/>
</dbReference>
<dbReference type="Gene3D" id="2.60.120.200">
    <property type="match status" value="1"/>
</dbReference>
<feature type="site" description="Important for catalytic activity, responsible for pKa modulation of the active site Glu and correct orientation of both the proton donor and substrate" evidence="6">
    <location>
        <position position="143"/>
    </location>
</feature>
<sequence length="514" mass="57119">MSGAVNPIIPGFAPDPSVVKVGEWFYLVNSTFHLFPGLPIYASQDLVSWKHIANAIHRRSQLSLGQSQAIIYPEGDNKHVIGSGGLYAPTIRYHQGTFYVICTNVVRRPGEERDATENFIVSTRDIWNGEWSDPVYFDFEGIDPSLFFDDDGKIYMQGSGGIGPSTTINVFEIDLATAAKLSEEQVVWRGTGGIYPEGPHLYKRNNWYYLLTAEGGTHGGHTVVMARSQNIWGPYESCPSNPVLTARGSKEYIQYTGHCEIFQDGEGEWWGTCLGARLDDAGRTPMGRETFLMHVDWDNDWPIFEQVTSNPKGLTAASTAPCPAAKPGLDFLYIRDAAMSRYRLTGSDSVSLRPSSVDFSHAEASPTFVGKRQRLLTGSSSVTLQGVQDSWASSKLRAGLALYKEEHRFIQIYYDSSARQVVLEVINAANKLARTQKETLAQVPASVNFRIEYTESEYQWMYSVSAGPGEDWKLLGKVDSMEMTDPDFTGPIIGAFVVGETEDEEVQFERLSID</sequence>
<comment type="caution">
    <text evidence="9">The sequence shown here is derived from an EMBL/GenBank/DDBJ whole genome shotgun (WGS) entry which is preliminary data.</text>
</comment>
<evidence type="ECO:0000313" key="9">
    <source>
        <dbReference type="EMBL" id="KAF7712502.1"/>
    </source>
</evidence>
<evidence type="ECO:0000256" key="6">
    <source>
        <dbReference type="PIRSR" id="PIRSR606710-2"/>
    </source>
</evidence>
<dbReference type="Gene3D" id="2.115.10.20">
    <property type="entry name" value="Glycosyl hydrolase domain, family 43"/>
    <property type="match status" value="1"/>
</dbReference>
<proteinExistence type="inferred from homology"/>
<evidence type="ECO:0000313" key="10">
    <source>
        <dbReference type="Proteomes" id="UP000631181"/>
    </source>
</evidence>
<keyword evidence="2" id="KW-0732">Signal</keyword>